<evidence type="ECO:0000313" key="2">
    <source>
        <dbReference type="EMBL" id="ORY37247.1"/>
    </source>
</evidence>
<name>A0A1Y2BRJ1_9FUNG</name>
<evidence type="ECO:0000313" key="3">
    <source>
        <dbReference type="Proteomes" id="UP000193642"/>
    </source>
</evidence>
<organism evidence="2 3">
    <name type="scientific">Rhizoclosmatium globosum</name>
    <dbReference type="NCBI Taxonomy" id="329046"/>
    <lineage>
        <taxon>Eukaryota</taxon>
        <taxon>Fungi</taxon>
        <taxon>Fungi incertae sedis</taxon>
        <taxon>Chytridiomycota</taxon>
        <taxon>Chytridiomycota incertae sedis</taxon>
        <taxon>Chytridiomycetes</taxon>
        <taxon>Chytridiales</taxon>
        <taxon>Chytriomycetaceae</taxon>
        <taxon>Rhizoclosmatium</taxon>
    </lineage>
</organism>
<accession>A0A1Y2BRJ1</accession>
<reference evidence="2 3" key="1">
    <citation type="submission" date="2016-07" db="EMBL/GenBank/DDBJ databases">
        <title>Pervasive Adenine N6-methylation of Active Genes in Fungi.</title>
        <authorList>
            <consortium name="DOE Joint Genome Institute"/>
            <person name="Mondo S.J."/>
            <person name="Dannebaum R.O."/>
            <person name="Kuo R.C."/>
            <person name="Labutti K."/>
            <person name="Haridas S."/>
            <person name="Kuo A."/>
            <person name="Salamov A."/>
            <person name="Ahrendt S.R."/>
            <person name="Lipzen A."/>
            <person name="Sullivan W."/>
            <person name="Andreopoulos W.B."/>
            <person name="Clum A."/>
            <person name="Lindquist E."/>
            <person name="Daum C."/>
            <person name="Ramamoorthy G.K."/>
            <person name="Gryganskyi A."/>
            <person name="Culley D."/>
            <person name="Magnuson J.K."/>
            <person name="James T.Y."/>
            <person name="O'Malley M.A."/>
            <person name="Stajich J.E."/>
            <person name="Spatafora J.W."/>
            <person name="Visel A."/>
            <person name="Grigoriev I.V."/>
        </authorList>
    </citation>
    <scope>NUCLEOTIDE SEQUENCE [LARGE SCALE GENOMIC DNA]</scope>
    <source>
        <strain evidence="2 3">JEL800</strain>
    </source>
</reference>
<dbReference type="AlphaFoldDB" id="A0A1Y2BRJ1"/>
<feature type="compositionally biased region" description="Basic residues" evidence="1">
    <location>
        <begin position="1"/>
        <end position="10"/>
    </location>
</feature>
<feature type="compositionally biased region" description="Basic and acidic residues" evidence="1">
    <location>
        <begin position="82"/>
        <end position="103"/>
    </location>
</feature>
<dbReference type="Proteomes" id="UP000193642">
    <property type="component" value="Unassembled WGS sequence"/>
</dbReference>
<sequence>MPPVSKRLKQYRLNSPFTRKGTTKDKDSNAEEAIAKENNELNQTDESVTAAAVVDELLRDSTTSTTPTTSNGLSETANHQTENGKQHIEPEQEKESNDESRARKELRRRPSIVLAHVKEDDDDDDVVSDVEDDEDGAGDAEEEGDDVEDEEIIVPRGPHSRRKLASSKQLQEEHLKPQASTEPAEEEDEAGESSDPESSSSSSDESTLSLLSPPPTFLPDPLDAPFKSLLLTAVQETRSLRTLLNNTAETFYTLKSTELSHEETLLAADMHPSLLTSLTTLSTSHTSSDTKRQARLTAARRSAIETCACAVETANAEFLRSRAHIRDEIQHRLIHQIKTLESEYRHRTTLPAYEDSGDVESSVRRVRRRVGVPNHTKQDVNNMPRWIQESISKRSRRGPVLAYVNSEGRRVKVGVAVVPAPGCQGLSRADVDDDLGILRIVSEGGGGGSGGVEPTKMET</sequence>
<feature type="compositionally biased region" description="Low complexity" evidence="1">
    <location>
        <begin position="196"/>
        <end position="211"/>
    </location>
</feature>
<protein>
    <submittedName>
        <fullName evidence="2">Uncharacterized protein</fullName>
    </submittedName>
</protein>
<feature type="compositionally biased region" description="Basic and acidic residues" evidence="1">
    <location>
        <begin position="22"/>
        <end position="39"/>
    </location>
</feature>
<evidence type="ECO:0000256" key="1">
    <source>
        <dbReference type="SAM" id="MobiDB-lite"/>
    </source>
</evidence>
<gene>
    <name evidence="2" type="ORF">BCR33DRAFT_721602</name>
</gene>
<comment type="caution">
    <text evidence="2">The sequence shown here is derived from an EMBL/GenBank/DDBJ whole genome shotgun (WGS) entry which is preliminary data.</text>
</comment>
<proteinExistence type="predicted"/>
<feature type="compositionally biased region" description="Acidic residues" evidence="1">
    <location>
        <begin position="183"/>
        <end position="195"/>
    </location>
</feature>
<dbReference type="EMBL" id="MCGO01000051">
    <property type="protein sequence ID" value="ORY37247.1"/>
    <property type="molecule type" value="Genomic_DNA"/>
</dbReference>
<feature type="compositionally biased region" description="Acidic residues" evidence="1">
    <location>
        <begin position="120"/>
        <end position="152"/>
    </location>
</feature>
<keyword evidence="3" id="KW-1185">Reference proteome</keyword>
<feature type="compositionally biased region" description="Low complexity" evidence="1">
    <location>
        <begin position="61"/>
        <end position="70"/>
    </location>
</feature>
<feature type="compositionally biased region" description="Polar residues" evidence="1">
    <location>
        <begin position="71"/>
        <end position="81"/>
    </location>
</feature>
<feature type="region of interest" description="Disordered" evidence="1">
    <location>
        <begin position="1"/>
        <end position="216"/>
    </location>
</feature>